<dbReference type="Gene3D" id="3.40.30.110">
    <property type="match status" value="2"/>
</dbReference>
<evidence type="ECO:0000313" key="2">
    <source>
        <dbReference type="Proteomes" id="UP000504637"/>
    </source>
</evidence>
<name>A0A6J3M373_9PEZI</name>
<evidence type="ECO:0000259" key="1">
    <source>
        <dbReference type="PROSITE" id="PS50405"/>
    </source>
</evidence>
<dbReference type="InterPro" id="IPR004045">
    <property type="entry name" value="Glutathione_S-Trfase_N"/>
</dbReference>
<dbReference type="GeneID" id="54358408"/>
<dbReference type="CDD" id="cd00299">
    <property type="entry name" value="GST_C_family"/>
    <property type="match status" value="1"/>
</dbReference>
<dbReference type="InterPro" id="IPR036282">
    <property type="entry name" value="Glutathione-S-Trfase_C_sf"/>
</dbReference>
<reference evidence="3" key="3">
    <citation type="submission" date="2025-08" db="UniProtKB">
        <authorList>
            <consortium name="RefSeq"/>
        </authorList>
    </citation>
    <scope>IDENTIFICATION</scope>
    <source>
        <strain evidence="3">CBS 342.82</strain>
    </source>
</reference>
<sequence length="335" mass="37095">MAHVEAPNGIVLYWYKASPYGRRVAWYLALRNIAYAQCLQPPYLPRPDLDALGIQYRRSPIMAIGRDIYVDSRLMISKLDSLFPASASHPGLSHPQHAGLASLLQKLSTESAFSQVVRLIPAENPLMKDAKFLKDREQFGGGRGIKASPAARQEATVHMQQIFAILESLLADGRPWIAGTEEPSLADLEGVWPIDWLIGLRPPREHFSAERFPRVYAWHARFRAAVKSKSSAQAAGVPSLTGVQATPLVLNAAFAEPPHLLSVDETDPMRLRAGEVVEVFPTDGGGFFHQDRGTLVGLSAGEVVIVKSVRDDMGGEREVRLHAPRWQFRIRRVKA</sequence>
<dbReference type="SUPFAM" id="SSF47616">
    <property type="entry name" value="GST C-terminal domain-like"/>
    <property type="match status" value="1"/>
</dbReference>
<dbReference type="SUPFAM" id="SSF52833">
    <property type="entry name" value="Thioredoxin-like"/>
    <property type="match status" value="1"/>
</dbReference>
<protein>
    <recommendedName>
        <fullName evidence="1">GST C-terminal domain-containing protein</fullName>
    </recommendedName>
</protein>
<dbReference type="OrthoDB" id="202840at2759"/>
<dbReference type="PROSITE" id="PS50405">
    <property type="entry name" value="GST_CTER"/>
    <property type="match status" value="1"/>
</dbReference>
<dbReference type="CDD" id="cd00570">
    <property type="entry name" value="GST_N_family"/>
    <property type="match status" value="1"/>
</dbReference>
<dbReference type="InterPro" id="IPR058268">
    <property type="entry name" value="DUF7962"/>
</dbReference>
<reference evidence="3" key="2">
    <citation type="submission" date="2020-04" db="EMBL/GenBank/DDBJ databases">
        <authorList>
            <consortium name="NCBI Genome Project"/>
        </authorList>
    </citation>
    <scope>NUCLEOTIDE SEQUENCE</scope>
    <source>
        <strain evidence="3">CBS 342.82</strain>
    </source>
</reference>
<dbReference type="InterPro" id="IPR010987">
    <property type="entry name" value="Glutathione-S-Trfase_C-like"/>
</dbReference>
<dbReference type="RefSeq" id="XP_033459476.1">
    <property type="nucleotide sequence ID" value="XM_033600608.1"/>
</dbReference>
<dbReference type="AlphaFoldDB" id="A0A6J3M373"/>
<dbReference type="Proteomes" id="UP000504637">
    <property type="component" value="Unplaced"/>
</dbReference>
<organism evidence="3">
    <name type="scientific">Dissoconium aciculare CBS 342.82</name>
    <dbReference type="NCBI Taxonomy" id="1314786"/>
    <lineage>
        <taxon>Eukaryota</taxon>
        <taxon>Fungi</taxon>
        <taxon>Dikarya</taxon>
        <taxon>Ascomycota</taxon>
        <taxon>Pezizomycotina</taxon>
        <taxon>Dothideomycetes</taxon>
        <taxon>Dothideomycetidae</taxon>
        <taxon>Mycosphaerellales</taxon>
        <taxon>Dissoconiaceae</taxon>
        <taxon>Dissoconium</taxon>
    </lineage>
</organism>
<proteinExistence type="predicted"/>
<keyword evidence="2" id="KW-1185">Reference proteome</keyword>
<evidence type="ECO:0000313" key="3">
    <source>
        <dbReference type="RefSeq" id="XP_033459476.1"/>
    </source>
</evidence>
<feature type="non-terminal residue" evidence="3">
    <location>
        <position position="335"/>
    </location>
</feature>
<accession>A0A6J3M373</accession>
<reference evidence="3" key="1">
    <citation type="submission" date="2020-01" db="EMBL/GenBank/DDBJ databases">
        <authorList>
            <consortium name="DOE Joint Genome Institute"/>
            <person name="Haridas S."/>
            <person name="Albert R."/>
            <person name="Binder M."/>
            <person name="Bloem J."/>
            <person name="Labutti K."/>
            <person name="Salamov A."/>
            <person name="Andreopoulos B."/>
            <person name="Baker S.E."/>
            <person name="Barry K."/>
            <person name="Bills G."/>
            <person name="Bluhm B.H."/>
            <person name="Cannon C."/>
            <person name="Castanera R."/>
            <person name="Culley D.E."/>
            <person name="Daum C."/>
            <person name="Ezra D."/>
            <person name="Gonzalez J.B."/>
            <person name="Henrissat B."/>
            <person name="Kuo A."/>
            <person name="Liang C."/>
            <person name="Lipzen A."/>
            <person name="Lutzoni F."/>
            <person name="Magnuson J."/>
            <person name="Mondo S."/>
            <person name="Nolan M."/>
            <person name="Ohm R."/>
            <person name="Pangilinan J."/>
            <person name="Park H.-J."/>
            <person name="Ramirez L."/>
            <person name="Alfaro M."/>
            <person name="Sun H."/>
            <person name="Tritt A."/>
            <person name="Yoshinaga Y."/>
            <person name="Zwiers L.-H."/>
            <person name="Turgeon B.G."/>
            <person name="Goodwin S.B."/>
            <person name="Spatafora J.W."/>
            <person name="Crous P.W."/>
            <person name="Grigoriev I.V."/>
        </authorList>
    </citation>
    <scope>NUCLEOTIDE SEQUENCE</scope>
    <source>
        <strain evidence="3">CBS 342.82</strain>
    </source>
</reference>
<feature type="domain" description="GST C-terminal" evidence="1">
    <location>
        <begin position="109"/>
        <end position="248"/>
    </location>
</feature>
<dbReference type="Pfam" id="PF13417">
    <property type="entry name" value="GST_N_3"/>
    <property type="match status" value="1"/>
</dbReference>
<dbReference type="Pfam" id="PF25907">
    <property type="entry name" value="DUF7962"/>
    <property type="match status" value="1"/>
</dbReference>
<gene>
    <name evidence="3" type="ORF">K489DRAFT_308033</name>
</gene>
<dbReference type="InterPro" id="IPR036249">
    <property type="entry name" value="Thioredoxin-like_sf"/>
</dbReference>